<evidence type="ECO:0000259" key="2">
    <source>
        <dbReference type="Pfam" id="PF07687"/>
    </source>
</evidence>
<evidence type="ECO:0000313" key="4">
    <source>
        <dbReference type="Proteomes" id="UP001549167"/>
    </source>
</evidence>
<keyword evidence="3" id="KW-0378">Hydrolase</keyword>
<accession>A0ABV2KUK4</accession>
<reference evidence="3 4" key="1">
    <citation type="submission" date="2024-06" db="EMBL/GenBank/DDBJ databases">
        <title>Genomic Encyclopedia of Type Strains, Phase IV (KMG-IV): sequencing the most valuable type-strain genomes for metagenomic binning, comparative biology and taxonomic classification.</title>
        <authorList>
            <person name="Goeker M."/>
        </authorList>
    </citation>
    <scope>NUCLEOTIDE SEQUENCE [LARGE SCALE GENOMIC DNA]</scope>
    <source>
        <strain evidence="3 4">DSM 23520</strain>
    </source>
</reference>
<keyword evidence="1" id="KW-0175">Coiled coil</keyword>
<dbReference type="RefSeq" id="WP_354219659.1">
    <property type="nucleotide sequence ID" value="NZ_JBEPMX010000004.1"/>
</dbReference>
<comment type="caution">
    <text evidence="3">The sequence shown here is derived from an EMBL/GenBank/DDBJ whole genome shotgun (WGS) entry which is preliminary data.</text>
</comment>
<protein>
    <submittedName>
        <fullName evidence="3">Amidohydrolase</fullName>
        <ecNumber evidence="3">3.5.1.-</ecNumber>
    </submittedName>
</protein>
<dbReference type="SUPFAM" id="SSF55031">
    <property type="entry name" value="Bacterial exopeptidase dimerisation domain"/>
    <property type="match status" value="1"/>
</dbReference>
<evidence type="ECO:0000313" key="3">
    <source>
        <dbReference type="EMBL" id="MET3683064.1"/>
    </source>
</evidence>
<dbReference type="InterPro" id="IPR036264">
    <property type="entry name" value="Bact_exopeptidase_dim_dom"/>
</dbReference>
<gene>
    <name evidence="3" type="ORF">ABID56_001154</name>
</gene>
<proteinExistence type="predicted"/>
<organism evidence="3 4">
    <name type="scientific">Alkalibacillus flavidus</name>
    <dbReference type="NCBI Taxonomy" id="546021"/>
    <lineage>
        <taxon>Bacteria</taxon>
        <taxon>Bacillati</taxon>
        <taxon>Bacillota</taxon>
        <taxon>Bacilli</taxon>
        <taxon>Bacillales</taxon>
        <taxon>Bacillaceae</taxon>
        <taxon>Alkalibacillus</taxon>
    </lineage>
</organism>
<keyword evidence="4" id="KW-1185">Reference proteome</keyword>
<dbReference type="InterPro" id="IPR017439">
    <property type="entry name" value="Amidohydrolase"/>
</dbReference>
<dbReference type="Pfam" id="PF01546">
    <property type="entry name" value="Peptidase_M20"/>
    <property type="match status" value="1"/>
</dbReference>
<dbReference type="GO" id="GO:0016787">
    <property type="term" value="F:hydrolase activity"/>
    <property type="evidence" value="ECO:0007669"/>
    <property type="project" value="UniProtKB-KW"/>
</dbReference>
<dbReference type="NCBIfam" id="TIGR01891">
    <property type="entry name" value="amidohydrolases"/>
    <property type="match status" value="1"/>
</dbReference>
<dbReference type="PIRSF" id="PIRSF005962">
    <property type="entry name" value="Pept_M20D_amidohydro"/>
    <property type="match status" value="1"/>
</dbReference>
<dbReference type="SUPFAM" id="SSF53187">
    <property type="entry name" value="Zn-dependent exopeptidases"/>
    <property type="match status" value="1"/>
</dbReference>
<dbReference type="Gene3D" id="3.30.70.360">
    <property type="match status" value="1"/>
</dbReference>
<sequence>MGQTLNEIWTHLHDNAEISWEEFKTTEYIVEQVTPYNPNKIETFDDMPGVVVEIGSGKPVVGVRADMDALWQEVGGVQQANHSCGHDAHMTTVIGVFKQLAEKNLNGTVRFIFQPAEEKGNGALAMVEKGVADDLDYLFGMHLRPKQELSSGEFAPAIIHGSAKFIKGSITSADTHGARPHLGINAIEVAADMIHHIRQSHFDPLIPHSIKMTELHAGGKNPNIIPGKAHFALDLRAQQNELMDAMSEQVERIARQLESLHNISIELETGAHMAAAVYNEEATALLDEGIQAVDADSRRAPITTTGGDDFHFYTLKRPQVKATMLAIGCDLGPGLHHPDMTFNFDAIPKAVDILSEAVEKALSQGGERA</sequence>
<evidence type="ECO:0000256" key="1">
    <source>
        <dbReference type="SAM" id="Coils"/>
    </source>
</evidence>
<dbReference type="PANTHER" id="PTHR11014:SF122">
    <property type="entry name" value="AMIDOHYDROLASE AMHX"/>
    <property type="match status" value="1"/>
</dbReference>
<feature type="coiled-coil region" evidence="1">
    <location>
        <begin position="236"/>
        <end position="263"/>
    </location>
</feature>
<dbReference type="InterPro" id="IPR011650">
    <property type="entry name" value="Peptidase_M20_dimer"/>
</dbReference>
<dbReference type="Proteomes" id="UP001549167">
    <property type="component" value="Unassembled WGS sequence"/>
</dbReference>
<dbReference type="EMBL" id="JBEPMX010000004">
    <property type="protein sequence ID" value="MET3683064.1"/>
    <property type="molecule type" value="Genomic_DNA"/>
</dbReference>
<dbReference type="EC" id="3.5.1.-" evidence="3"/>
<dbReference type="Pfam" id="PF07687">
    <property type="entry name" value="M20_dimer"/>
    <property type="match status" value="1"/>
</dbReference>
<dbReference type="InterPro" id="IPR002933">
    <property type="entry name" value="Peptidase_M20"/>
</dbReference>
<name>A0ABV2KUK4_9BACI</name>
<feature type="domain" description="Peptidase M20 dimerisation" evidence="2">
    <location>
        <begin position="170"/>
        <end position="256"/>
    </location>
</feature>
<dbReference type="Gene3D" id="3.40.630.10">
    <property type="entry name" value="Zn peptidases"/>
    <property type="match status" value="1"/>
</dbReference>
<dbReference type="PANTHER" id="PTHR11014">
    <property type="entry name" value="PEPTIDASE M20 FAMILY MEMBER"/>
    <property type="match status" value="1"/>
</dbReference>